<gene>
    <name evidence="1" type="ORF">RT717_06410</name>
</gene>
<dbReference type="Proteomes" id="UP001302349">
    <property type="component" value="Chromosome"/>
</dbReference>
<keyword evidence="2" id="KW-1185">Reference proteome</keyword>
<accession>A0ABZ0ITB0</accession>
<evidence type="ECO:0000313" key="2">
    <source>
        <dbReference type="Proteomes" id="UP001302349"/>
    </source>
</evidence>
<evidence type="ECO:0000313" key="1">
    <source>
        <dbReference type="EMBL" id="WOK08268.1"/>
    </source>
</evidence>
<dbReference type="EMBL" id="CP136051">
    <property type="protein sequence ID" value="WOK08268.1"/>
    <property type="molecule type" value="Genomic_DNA"/>
</dbReference>
<organism evidence="1 2">
    <name type="scientific">Imperialibacter roseus</name>
    <dbReference type="NCBI Taxonomy" id="1324217"/>
    <lineage>
        <taxon>Bacteria</taxon>
        <taxon>Pseudomonadati</taxon>
        <taxon>Bacteroidota</taxon>
        <taxon>Cytophagia</taxon>
        <taxon>Cytophagales</taxon>
        <taxon>Flammeovirgaceae</taxon>
        <taxon>Imperialibacter</taxon>
    </lineage>
</organism>
<dbReference type="Pfam" id="PF13783">
    <property type="entry name" value="DUF4177"/>
    <property type="match status" value="1"/>
</dbReference>
<protein>
    <submittedName>
        <fullName evidence="1">DUF4177 domain-containing protein</fullName>
    </submittedName>
</protein>
<dbReference type="RefSeq" id="WP_317490914.1">
    <property type="nucleotide sequence ID" value="NZ_CP136051.1"/>
</dbReference>
<sequence length="76" mass="9123">MQKFEYKIVTISVAHLKKKDFQSELSRNFDEWGAEGWDLVKFEPVLESWFLFNDVRTKEFIVVFKREKSSGRPHVL</sequence>
<dbReference type="InterPro" id="IPR025234">
    <property type="entry name" value="YjzH-like"/>
</dbReference>
<proteinExistence type="predicted"/>
<name>A0ABZ0ITB0_9BACT</name>
<reference evidence="1 2" key="1">
    <citation type="journal article" date="2023" name="Microbiol. Resour. Announc.">
        <title>Complete Genome Sequence of Imperialibacter roseus strain P4T.</title>
        <authorList>
            <person name="Tizabi D.R."/>
            <person name="Bachvaroff T."/>
            <person name="Hill R.T."/>
        </authorList>
    </citation>
    <scope>NUCLEOTIDE SEQUENCE [LARGE SCALE GENOMIC DNA]</scope>
    <source>
        <strain evidence="1 2">P4T</strain>
    </source>
</reference>